<organism evidence="3 4">
    <name type="scientific">Zooshikella ganghwensis</name>
    <dbReference type="NCBI Taxonomy" id="202772"/>
    <lineage>
        <taxon>Bacteria</taxon>
        <taxon>Pseudomonadati</taxon>
        <taxon>Pseudomonadota</taxon>
        <taxon>Gammaproteobacteria</taxon>
        <taxon>Oceanospirillales</taxon>
        <taxon>Zooshikellaceae</taxon>
        <taxon>Zooshikella</taxon>
    </lineage>
</organism>
<comment type="caution">
    <text evidence="3">The sequence shown here is derived from an EMBL/GenBank/DDBJ whole genome shotgun (WGS) entry which is preliminary data.</text>
</comment>
<dbReference type="GO" id="GO:0004175">
    <property type="term" value="F:endopeptidase activity"/>
    <property type="evidence" value="ECO:0007669"/>
    <property type="project" value="UniProtKB-ARBA"/>
</dbReference>
<dbReference type="Proteomes" id="UP000257039">
    <property type="component" value="Unassembled WGS sequence"/>
</dbReference>
<evidence type="ECO:0000259" key="2">
    <source>
        <dbReference type="Pfam" id="PF02517"/>
    </source>
</evidence>
<feature type="transmembrane region" description="Helical" evidence="1">
    <location>
        <begin position="192"/>
        <end position="210"/>
    </location>
</feature>
<evidence type="ECO:0000256" key="1">
    <source>
        <dbReference type="SAM" id="Phobius"/>
    </source>
</evidence>
<dbReference type="Pfam" id="PF02517">
    <property type="entry name" value="Rce1-like"/>
    <property type="match status" value="1"/>
</dbReference>
<dbReference type="GO" id="GO:0006508">
    <property type="term" value="P:proteolysis"/>
    <property type="evidence" value="ECO:0007669"/>
    <property type="project" value="UniProtKB-KW"/>
</dbReference>
<feature type="transmembrane region" description="Helical" evidence="1">
    <location>
        <begin position="217"/>
        <end position="235"/>
    </location>
</feature>
<evidence type="ECO:0000313" key="4">
    <source>
        <dbReference type="Proteomes" id="UP000257039"/>
    </source>
</evidence>
<dbReference type="AlphaFoldDB" id="A0A4P9VLQ8"/>
<gene>
    <name evidence="3" type="ORF">B9G39_04750</name>
</gene>
<keyword evidence="1" id="KW-0472">Membrane</keyword>
<keyword evidence="3" id="KW-0378">Hydrolase</keyword>
<keyword evidence="1" id="KW-1133">Transmembrane helix</keyword>
<sequence>MLTLYTSILLFALLITGYYLKFIKNKLLYNCLFVICGLFSLLLAIHIIPGIENVLLYENVTISENAQTITLYANFDKGIAGVVLLLLISSRSLSSMSLLKYWLLIPLILLTLFLLALTSGLNWEPKWPAFTLEFFLVNLLLTCIAEEAFFRGCIQQRLSQAITRHTKNGSVLALCLTSLLFGLAHFNGGAQLVVLAILAGLGYGIIYKLTGKLSTAIAVHFGLNALHFTLLTYPIPL</sequence>
<keyword evidence="1" id="KW-0812">Transmembrane</keyword>
<keyword evidence="4" id="KW-1185">Reference proteome</keyword>
<dbReference type="InterPro" id="IPR003675">
    <property type="entry name" value="Rce1/LyrA-like_dom"/>
</dbReference>
<evidence type="ECO:0000313" key="3">
    <source>
        <dbReference type="EMBL" id="RDH42812.1"/>
    </source>
</evidence>
<protein>
    <submittedName>
        <fullName evidence="3">CPBP family intramembrane metalloprotease</fullName>
    </submittedName>
</protein>
<keyword evidence="3" id="KW-0482">Metalloprotease</keyword>
<name>A0A4P9VLQ8_9GAMM</name>
<accession>A0A4P9VLQ8</accession>
<feature type="transmembrane region" description="Helical" evidence="1">
    <location>
        <begin position="169"/>
        <end position="186"/>
    </location>
</feature>
<proteinExistence type="predicted"/>
<feature type="transmembrane region" description="Helical" evidence="1">
    <location>
        <begin position="6"/>
        <end position="22"/>
    </location>
</feature>
<feature type="transmembrane region" description="Helical" evidence="1">
    <location>
        <begin position="69"/>
        <end position="89"/>
    </location>
</feature>
<dbReference type="EMBL" id="NDXW01000001">
    <property type="protein sequence ID" value="RDH42812.1"/>
    <property type="molecule type" value="Genomic_DNA"/>
</dbReference>
<reference evidence="3 4" key="1">
    <citation type="submission" date="2017-04" db="EMBL/GenBank/DDBJ databases">
        <title>Draft genome sequence of Zooshikella ganghwensis VG4 isolated from Red Sea sediments.</title>
        <authorList>
            <person name="Rehman Z."/>
            <person name="Alam I."/>
            <person name="Kamau A."/>
            <person name="Bajic V."/>
            <person name="Leiknes T."/>
        </authorList>
    </citation>
    <scope>NUCLEOTIDE SEQUENCE [LARGE SCALE GENOMIC DNA]</scope>
    <source>
        <strain evidence="3 4">VG4</strain>
    </source>
</reference>
<feature type="transmembrane region" description="Helical" evidence="1">
    <location>
        <begin position="127"/>
        <end position="149"/>
    </location>
</feature>
<feature type="domain" description="CAAX prenyl protease 2/Lysostaphin resistance protein A-like" evidence="2">
    <location>
        <begin position="131"/>
        <end position="226"/>
    </location>
</feature>
<dbReference type="GO" id="GO:0008237">
    <property type="term" value="F:metallopeptidase activity"/>
    <property type="evidence" value="ECO:0007669"/>
    <property type="project" value="UniProtKB-KW"/>
</dbReference>
<keyword evidence="3" id="KW-0645">Protease</keyword>
<dbReference type="GO" id="GO:0080120">
    <property type="term" value="P:CAAX-box protein maturation"/>
    <property type="evidence" value="ECO:0007669"/>
    <property type="project" value="UniProtKB-ARBA"/>
</dbReference>
<feature type="transmembrane region" description="Helical" evidence="1">
    <location>
        <begin position="27"/>
        <end position="49"/>
    </location>
</feature>
<feature type="transmembrane region" description="Helical" evidence="1">
    <location>
        <begin position="101"/>
        <end position="121"/>
    </location>
</feature>